<gene>
    <name evidence="4" type="ORF">OOZ35_11950</name>
</gene>
<evidence type="ECO:0000313" key="5">
    <source>
        <dbReference type="Proteomes" id="UP001149142"/>
    </source>
</evidence>
<dbReference type="PROSITE" id="PS51257">
    <property type="entry name" value="PROKAR_LIPOPROTEIN"/>
    <property type="match status" value="1"/>
</dbReference>
<dbReference type="CDD" id="cd07185">
    <property type="entry name" value="OmpA_C-like"/>
    <property type="match status" value="1"/>
</dbReference>
<feature type="coiled-coil region" evidence="2">
    <location>
        <begin position="28"/>
        <end position="76"/>
    </location>
</feature>
<dbReference type="Proteomes" id="UP001149142">
    <property type="component" value="Unassembled WGS sequence"/>
</dbReference>
<sequence>MKKLSLVLLVVLSSCVSKKKYVALEKEKGEITSELTKTRVEKEELEQKFAIIQSRVNDYNAKINNLTTEVGELTEENKTKFDAVGNKAVISEKSKEGMRKTLANVDPEVMKYVNSLEDSMNLALSLNLKKFVDNSDIDENEDISINIDQTVVMISISDKMLFNSGSYKINSKANKVLEKVADVIKSEPSLNVMIEGHTDSRTINTDKIKDNWDLSVLRATSVVRALQKDFGVAPEQLIAAGRSSYQPLTDNDTKDNRARNRRTRIVILPNIDKFFALMSSSDTLAATDL</sequence>
<evidence type="ECO:0000313" key="4">
    <source>
        <dbReference type="EMBL" id="MDA0178208.1"/>
    </source>
</evidence>
<keyword evidence="1" id="KW-0472">Membrane</keyword>
<dbReference type="EMBL" id="JAPFGC010000002">
    <property type="protein sequence ID" value="MDA0178208.1"/>
    <property type="molecule type" value="Genomic_DNA"/>
</dbReference>
<dbReference type="InterPro" id="IPR036737">
    <property type="entry name" value="OmpA-like_sf"/>
</dbReference>
<dbReference type="Gene3D" id="3.30.1330.60">
    <property type="entry name" value="OmpA-like domain"/>
    <property type="match status" value="1"/>
</dbReference>
<evidence type="ECO:0000256" key="1">
    <source>
        <dbReference type="PROSITE-ProRule" id="PRU00473"/>
    </source>
</evidence>
<dbReference type="SUPFAM" id="SSF103088">
    <property type="entry name" value="OmpA-like"/>
    <property type="match status" value="1"/>
</dbReference>
<feature type="domain" description="OmpA-like" evidence="3">
    <location>
        <begin position="149"/>
        <end position="271"/>
    </location>
</feature>
<dbReference type="RefSeq" id="WP_191072576.1">
    <property type="nucleotide sequence ID" value="NZ_CAXQEU010000145.1"/>
</dbReference>
<comment type="caution">
    <text evidence="4">The sequence shown here is derived from an EMBL/GenBank/DDBJ whole genome shotgun (WGS) entry which is preliminary data.</text>
</comment>
<keyword evidence="5" id="KW-1185">Reference proteome</keyword>
<dbReference type="InterPro" id="IPR050330">
    <property type="entry name" value="Bact_OuterMem_StrucFunc"/>
</dbReference>
<accession>A0ABT4S2B0</accession>
<organism evidence="4 5">
    <name type="scientific">Mesoflavibacter profundi</name>
    <dbReference type="NCBI Taxonomy" id="2708110"/>
    <lineage>
        <taxon>Bacteria</taxon>
        <taxon>Pseudomonadati</taxon>
        <taxon>Bacteroidota</taxon>
        <taxon>Flavobacteriia</taxon>
        <taxon>Flavobacteriales</taxon>
        <taxon>Flavobacteriaceae</taxon>
        <taxon>Mesoflavibacter</taxon>
    </lineage>
</organism>
<dbReference type="PANTHER" id="PTHR30329">
    <property type="entry name" value="STATOR ELEMENT OF FLAGELLAR MOTOR COMPLEX"/>
    <property type="match status" value="1"/>
</dbReference>
<evidence type="ECO:0000259" key="3">
    <source>
        <dbReference type="PROSITE" id="PS51123"/>
    </source>
</evidence>
<proteinExistence type="predicted"/>
<evidence type="ECO:0000256" key="2">
    <source>
        <dbReference type="SAM" id="Coils"/>
    </source>
</evidence>
<dbReference type="InterPro" id="IPR006665">
    <property type="entry name" value="OmpA-like"/>
</dbReference>
<dbReference type="Pfam" id="PF00691">
    <property type="entry name" value="OmpA"/>
    <property type="match status" value="1"/>
</dbReference>
<protein>
    <submittedName>
        <fullName evidence="4">OmpA family protein</fullName>
    </submittedName>
</protein>
<keyword evidence="2" id="KW-0175">Coiled coil</keyword>
<reference evidence="4" key="1">
    <citation type="submission" date="2022-11" db="EMBL/GenBank/DDBJ databases">
        <title>Refractory cell wall polysaccharides provide important carbon source for microbial heterotrophs in the hadal ocean.</title>
        <authorList>
            <person name="Zhu X."/>
        </authorList>
    </citation>
    <scope>NUCLEOTIDE SEQUENCE</scope>
    <source>
        <strain evidence="4">MTRN7</strain>
    </source>
</reference>
<dbReference type="PROSITE" id="PS51123">
    <property type="entry name" value="OMPA_2"/>
    <property type="match status" value="1"/>
</dbReference>
<name>A0ABT4S2B0_9FLAO</name>
<dbReference type="PANTHER" id="PTHR30329:SF21">
    <property type="entry name" value="LIPOPROTEIN YIAD-RELATED"/>
    <property type="match status" value="1"/>
</dbReference>